<evidence type="ECO:0000313" key="5">
    <source>
        <dbReference type="Proteomes" id="UP000595897"/>
    </source>
</evidence>
<dbReference type="PANTHER" id="PTHR44858">
    <property type="entry name" value="TETRATRICOPEPTIDE REPEAT PROTEIN 6"/>
    <property type="match status" value="1"/>
</dbReference>
<dbReference type="PANTHER" id="PTHR44858:SF1">
    <property type="entry name" value="UDP-N-ACETYLGLUCOSAMINE--PEPTIDE N-ACETYLGLUCOSAMINYLTRANSFERASE SPINDLY-RELATED"/>
    <property type="match status" value="1"/>
</dbReference>
<proteinExistence type="predicted"/>
<keyword evidence="2 3" id="KW-0802">TPR repeat</keyword>
<dbReference type="KEGG" id="ahb:bsdtb5_36450"/>
<dbReference type="InterPro" id="IPR050498">
    <property type="entry name" value="Ycf3"/>
</dbReference>
<dbReference type="EMBL" id="AP024169">
    <property type="protein sequence ID" value="BCN32350.1"/>
    <property type="molecule type" value="Genomic_DNA"/>
</dbReference>
<reference evidence="4 5" key="1">
    <citation type="submission" date="2020-11" db="EMBL/GenBank/DDBJ databases">
        <title>Draft genome sequencing of a Lachnospiraceae strain isolated from anoxic soil subjected to BSD treatment.</title>
        <authorList>
            <person name="Uek A."/>
            <person name="Tonouchi A."/>
        </authorList>
    </citation>
    <scope>NUCLEOTIDE SEQUENCE [LARGE SCALE GENOMIC DNA]</scope>
    <source>
        <strain evidence="4 5">TB5</strain>
    </source>
</reference>
<dbReference type="Gene3D" id="1.25.40.10">
    <property type="entry name" value="Tetratricopeptide repeat domain"/>
    <property type="match status" value="4"/>
</dbReference>
<gene>
    <name evidence="4" type="ORF">bsdtb5_36450</name>
</gene>
<organism evidence="4 5">
    <name type="scientific">Anaeromicropila herbilytica</name>
    <dbReference type="NCBI Taxonomy" id="2785025"/>
    <lineage>
        <taxon>Bacteria</taxon>
        <taxon>Bacillati</taxon>
        <taxon>Bacillota</taxon>
        <taxon>Clostridia</taxon>
        <taxon>Lachnospirales</taxon>
        <taxon>Lachnospiraceae</taxon>
        <taxon>Anaeromicropila</taxon>
    </lineage>
</organism>
<dbReference type="AlphaFoldDB" id="A0A7R7ENT5"/>
<dbReference type="PROSITE" id="PS50005">
    <property type="entry name" value="TPR"/>
    <property type="match status" value="2"/>
</dbReference>
<feature type="repeat" description="TPR" evidence="3">
    <location>
        <begin position="112"/>
        <end position="145"/>
    </location>
</feature>
<dbReference type="InterPro" id="IPR011990">
    <property type="entry name" value="TPR-like_helical_dom_sf"/>
</dbReference>
<evidence type="ECO:0000313" key="4">
    <source>
        <dbReference type="EMBL" id="BCN32350.1"/>
    </source>
</evidence>
<dbReference type="SUPFAM" id="SSF48452">
    <property type="entry name" value="TPR-like"/>
    <property type="match status" value="1"/>
</dbReference>
<evidence type="ECO:0000256" key="3">
    <source>
        <dbReference type="PROSITE-ProRule" id="PRU00339"/>
    </source>
</evidence>
<accession>A0A7R7ENT5</accession>
<dbReference type="Pfam" id="PF25058">
    <property type="entry name" value="ARM_TT21"/>
    <property type="match status" value="1"/>
</dbReference>
<dbReference type="PROSITE" id="PS50293">
    <property type="entry name" value="TPR_REGION"/>
    <property type="match status" value="1"/>
</dbReference>
<dbReference type="InterPro" id="IPR019734">
    <property type="entry name" value="TPR_rpt"/>
</dbReference>
<dbReference type="Proteomes" id="UP000595897">
    <property type="component" value="Chromosome"/>
</dbReference>
<feature type="repeat" description="TPR" evidence="3">
    <location>
        <begin position="44"/>
        <end position="77"/>
    </location>
</feature>
<protein>
    <submittedName>
        <fullName evidence="4">Peptide transporter</fullName>
    </submittedName>
</protein>
<dbReference type="Pfam" id="PF13181">
    <property type="entry name" value="TPR_8"/>
    <property type="match status" value="5"/>
</dbReference>
<keyword evidence="5" id="KW-1185">Reference proteome</keyword>
<evidence type="ECO:0000256" key="1">
    <source>
        <dbReference type="ARBA" id="ARBA00022737"/>
    </source>
</evidence>
<keyword evidence="1" id="KW-0677">Repeat</keyword>
<dbReference type="RefSeq" id="WP_271713401.1">
    <property type="nucleotide sequence ID" value="NZ_AP024169.1"/>
</dbReference>
<dbReference type="SMART" id="SM00028">
    <property type="entry name" value="TPR"/>
    <property type="match status" value="10"/>
</dbReference>
<sequence length="442" mass="52197">MNSEEQRLQAIEYNEQAKVLQDNKNEVEAFNYYNKAITADPMYIETYLNLGNFLASREEFTKAEDNFKKALMINKHDGRIYFHLGNVAFINNDTSKGIEYYNKAISEGFLQAQLYFNLGMVYEETDKMDLALRNYTKAISLDLNIPEYRIRKASLQISLHMYQEALTTLAELMQFMPDVFEGYHYSFEILCMLGEFEEAKVIIDKALVLFPNDISLFYDSIKYHTLTNRYDEALDMIQTAMNMDGFEIEERNLTLEQGKLYTIKQDFEKARDFFEKCKEFERDDEIDYEARYLLMNVYLAIQKYESLLNNANEILAKDVDDNIYVRAAYYYRPLALQKLGQDEEAKQYYKEAISMYRLITIHEPTLMDAYMFRVLCLKGLKDYEKGLELLAFIEKINDAPEVHVTRADMYREMGDSLKADEEMNLAIKMKPELINFDRRKML</sequence>
<name>A0A7R7ENT5_9FIRM</name>
<evidence type="ECO:0000256" key="2">
    <source>
        <dbReference type="ARBA" id="ARBA00022803"/>
    </source>
</evidence>